<feature type="region of interest" description="Disordered" evidence="1">
    <location>
        <begin position="438"/>
        <end position="457"/>
    </location>
</feature>
<dbReference type="OrthoDB" id="3158032at2759"/>
<feature type="compositionally biased region" description="Polar residues" evidence="1">
    <location>
        <begin position="346"/>
        <end position="361"/>
    </location>
</feature>
<dbReference type="Proteomes" id="UP000008063">
    <property type="component" value="Unassembled WGS sequence"/>
</dbReference>
<sequence length="566" mass="63137">MPLKEEDLAECSGDEESMDEDEVMKLVDEIYESVPLHYRKLGIPLSHPAHIGFLTDLHLLWVGPNKKPSHPETVKLFPDLAFVKSLIEVFLVSETSGFWTCKAVNKLAKKLKTQHFPSFVYLVMGLAQTIMKLETKDRRKSEKNKDTNNENTDGLRQRLMTWTNQLFDALSSRADCLSAGEVLSDSYDATIALLRIMREGRLHATRKTTISPQLDVPDSIITISTYALFTFPTAVANLQALLELLQQTSPITATFSKLIAWLSSCEIEIPTQNFLSHFVSQLRTFSIMLQSYCLLNLDASFWACALNHFENVVVVGKHGTSQDVGVYRKILIQAVDEAEERCFGSQRPTIGSSTPDMTRQGNIEKRGGQDNEWEWEEMVGCWIRKSPPQKKQRKGHESPIFLRRLLRKRATAPIVSRPERSTSASSIFSSASTTIFSRSPSTQSSATLTEHSDVISDTDDDTDNAVTFCPSTGPHALPKRRVSNFASILADAQINRTVLHPKLNSAHVISGNSISLRKVTAGFQTPFRRVGPSISAPRREPSTPIILPSDDSLDLFAYATSSPTHV</sequence>
<dbReference type="InParanoid" id="F8PVW2"/>
<dbReference type="EMBL" id="GL945479">
    <property type="protein sequence ID" value="EGN99558.1"/>
    <property type="molecule type" value="Genomic_DNA"/>
</dbReference>
<feature type="compositionally biased region" description="Polar residues" evidence="1">
    <location>
        <begin position="440"/>
        <end position="449"/>
    </location>
</feature>
<evidence type="ECO:0000313" key="2">
    <source>
        <dbReference type="EMBL" id="EGN99558.1"/>
    </source>
</evidence>
<gene>
    <name evidence="2" type="ORF">SERLA73DRAFT_159815</name>
</gene>
<evidence type="ECO:0000313" key="3">
    <source>
        <dbReference type="Proteomes" id="UP000008063"/>
    </source>
</evidence>
<organism evidence="3">
    <name type="scientific">Serpula lacrymans var. lacrymans (strain S7.3)</name>
    <name type="common">Dry rot fungus</name>
    <dbReference type="NCBI Taxonomy" id="936435"/>
    <lineage>
        <taxon>Eukaryota</taxon>
        <taxon>Fungi</taxon>
        <taxon>Dikarya</taxon>
        <taxon>Basidiomycota</taxon>
        <taxon>Agaricomycotina</taxon>
        <taxon>Agaricomycetes</taxon>
        <taxon>Agaricomycetidae</taxon>
        <taxon>Boletales</taxon>
        <taxon>Coniophorineae</taxon>
        <taxon>Serpulaceae</taxon>
        <taxon>Serpula</taxon>
    </lineage>
</organism>
<dbReference type="OMA" id="CALYCIE"/>
<dbReference type="HOGENOM" id="CLU_014056_0_0_1"/>
<proteinExistence type="predicted"/>
<evidence type="ECO:0000256" key="1">
    <source>
        <dbReference type="SAM" id="MobiDB-lite"/>
    </source>
</evidence>
<feature type="region of interest" description="Disordered" evidence="1">
    <location>
        <begin position="345"/>
        <end position="368"/>
    </location>
</feature>
<keyword evidence="3" id="KW-1185">Reference proteome</keyword>
<dbReference type="AlphaFoldDB" id="F8PVW2"/>
<accession>F8PVW2</accession>
<reference evidence="3" key="1">
    <citation type="journal article" date="2011" name="Science">
        <title>The plant cell wall-decomposing machinery underlies the functional diversity of forest fungi.</title>
        <authorList>
            <person name="Eastwood D.C."/>
            <person name="Floudas D."/>
            <person name="Binder M."/>
            <person name="Majcherczyk A."/>
            <person name="Schneider P."/>
            <person name="Aerts A."/>
            <person name="Asiegbu F.O."/>
            <person name="Baker S.E."/>
            <person name="Barry K."/>
            <person name="Bendiksby M."/>
            <person name="Blumentritt M."/>
            <person name="Coutinho P.M."/>
            <person name="Cullen D."/>
            <person name="de Vries R.P."/>
            <person name="Gathman A."/>
            <person name="Goodell B."/>
            <person name="Henrissat B."/>
            <person name="Ihrmark K."/>
            <person name="Kauserud H."/>
            <person name="Kohler A."/>
            <person name="LaButti K."/>
            <person name="Lapidus A."/>
            <person name="Lavin J.L."/>
            <person name="Lee Y.-H."/>
            <person name="Lindquist E."/>
            <person name="Lilly W."/>
            <person name="Lucas S."/>
            <person name="Morin E."/>
            <person name="Murat C."/>
            <person name="Oguiza J.A."/>
            <person name="Park J."/>
            <person name="Pisabarro A.G."/>
            <person name="Riley R."/>
            <person name="Rosling A."/>
            <person name="Salamov A."/>
            <person name="Schmidt O."/>
            <person name="Schmutz J."/>
            <person name="Skrede I."/>
            <person name="Stenlid J."/>
            <person name="Wiebenga A."/>
            <person name="Xie X."/>
            <person name="Kuees U."/>
            <person name="Hibbett D.S."/>
            <person name="Hoffmeister D."/>
            <person name="Hoegberg N."/>
            <person name="Martin F."/>
            <person name="Grigoriev I.V."/>
            <person name="Watkinson S.C."/>
        </authorList>
    </citation>
    <scope>NUCLEOTIDE SEQUENCE [LARGE SCALE GENOMIC DNA]</scope>
    <source>
        <strain evidence="3">strain S7.3</strain>
    </source>
</reference>
<protein>
    <submittedName>
        <fullName evidence="2">Uncharacterized protein</fullName>
    </submittedName>
</protein>
<name>F8PVW2_SERL3</name>